<dbReference type="Proteomes" id="UP001160519">
    <property type="component" value="Unassembled WGS sequence"/>
</dbReference>
<dbReference type="Gene3D" id="3.40.50.200">
    <property type="entry name" value="Peptidase S8/S53 domain"/>
    <property type="match status" value="1"/>
</dbReference>
<evidence type="ECO:0000256" key="2">
    <source>
        <dbReference type="ARBA" id="ARBA00022670"/>
    </source>
</evidence>
<feature type="domain" description="Peptidase S8/S53" evidence="8">
    <location>
        <begin position="337"/>
        <end position="602"/>
    </location>
</feature>
<comment type="similarity">
    <text evidence="1 5 6">Belongs to the peptidase S8 family.</text>
</comment>
<dbReference type="InterPro" id="IPR015500">
    <property type="entry name" value="Peptidase_S8_subtilisin-rel"/>
</dbReference>
<dbReference type="GO" id="GO:0006508">
    <property type="term" value="P:proteolysis"/>
    <property type="evidence" value="ECO:0007669"/>
    <property type="project" value="UniProtKB-KW"/>
</dbReference>
<sequence length="712" mass="78013">MAQKIVSPIEKLAFITGVSKQDAELILTGKKRFSITQLTGLGLEKRKTESAVTMPQILLDTRLDPNQLRDNQIRNLPRIDAERVPIVAQGRPYFSIEEFEAASLLPRLVLQEILSFREYTHVDKTTGRIAKLIPEKGIYISPSVDQFEELGGNALHGFHATKMGEATNGCTLFRLDGFENIVSKPHLLKKDCNKKVLPGIRDADGLTRYFVPLRVDVWFRYKVTTERAIEILKEFGLTPLRTFSPALAQIGFYPARMDADWSGDPLASMLDTINRIQELEEVAFAEPDEFGLSDFPPDIRSVGQLDENFENVGKYWNCDLLGVPNAHQQMKSTGAPKVTIFVIDSGLRLDHPDLQSSLRNDWMDHDLNYVMDDPEQETSPAATGIAHGTSVASVVAAKGEMNGVEGTARGIAPGCRIIPIKISGALAPSGYGFRAAAIRQALALVPADQRAVINLSWGMSGDHIGIREALKEADRQDVAVTTSAGNYQPGEQKIANKLHYPSAYSHTGPKLGCLCSVAAFNVTRQLASYSYFGNESVTFASPGGELGGIGSAIYVASLPENYNYVAGTSFAAPHVVGLIALIFSLAPKMSTVDAIQLIKENCDPFQAVNEPNWSQIGAGMINVERTIRALLNAITEPPTIDEPNPEVSFPLNINIASREELLMVPGINAWLVDSLISYRNTMGPYTSIWHLVFTGSWDFAIVLVFSPFLTCT</sequence>
<accession>A0AA43TLL7</accession>
<dbReference type="InterPro" id="IPR023828">
    <property type="entry name" value="Peptidase_S8_Ser-AS"/>
</dbReference>
<dbReference type="InterPro" id="IPR000209">
    <property type="entry name" value="Peptidase_S8/S53_dom"/>
</dbReference>
<keyword evidence="2 5" id="KW-0645">Protease</keyword>
<dbReference type="PANTHER" id="PTHR43806:SF11">
    <property type="entry name" value="CEREVISIN-RELATED"/>
    <property type="match status" value="1"/>
</dbReference>
<evidence type="ECO:0000313" key="9">
    <source>
        <dbReference type="EMBL" id="MDI1231277.1"/>
    </source>
</evidence>
<evidence type="ECO:0000256" key="1">
    <source>
        <dbReference type="ARBA" id="ARBA00011073"/>
    </source>
</evidence>
<dbReference type="SUPFAM" id="SSF52743">
    <property type="entry name" value="Subtilisin-like"/>
    <property type="match status" value="1"/>
</dbReference>
<comment type="caution">
    <text evidence="9">The sequence shown here is derived from an EMBL/GenBank/DDBJ whole genome shotgun (WGS) entry which is preliminary data.</text>
</comment>
<reference evidence="9" key="1">
    <citation type="submission" date="2023-01" db="EMBL/GenBank/DDBJ databases">
        <title>Biogeochemical cycle of methane in antarctic sediments.</title>
        <authorList>
            <person name="Roldan D.M."/>
            <person name="Menes R.J."/>
        </authorList>
    </citation>
    <scope>NUCLEOTIDE SEQUENCE [LARGE SCALE GENOMIC DNA]</scope>
    <source>
        <strain evidence="9">K-2018 MAG008</strain>
    </source>
</reference>
<feature type="active site" description="Charge relay system" evidence="5">
    <location>
        <position position="569"/>
    </location>
</feature>
<dbReference type="InterPro" id="IPR022398">
    <property type="entry name" value="Peptidase_S8_His-AS"/>
</dbReference>
<dbReference type="InterPro" id="IPR010994">
    <property type="entry name" value="RuvA_2-like"/>
</dbReference>
<dbReference type="EMBL" id="JAQSDF010000025">
    <property type="protein sequence ID" value="MDI1231277.1"/>
    <property type="molecule type" value="Genomic_DNA"/>
</dbReference>
<dbReference type="PROSITE" id="PS00136">
    <property type="entry name" value="SUBTILASE_ASP"/>
    <property type="match status" value="1"/>
</dbReference>
<evidence type="ECO:0000256" key="7">
    <source>
        <dbReference type="SAM" id="Phobius"/>
    </source>
</evidence>
<keyword evidence="4 5" id="KW-0720">Serine protease</keyword>
<dbReference type="PROSITE" id="PS51892">
    <property type="entry name" value="SUBTILASE"/>
    <property type="match status" value="1"/>
</dbReference>
<feature type="transmembrane region" description="Helical" evidence="7">
    <location>
        <begin position="564"/>
        <end position="586"/>
    </location>
</feature>
<dbReference type="GO" id="GO:0004252">
    <property type="term" value="F:serine-type endopeptidase activity"/>
    <property type="evidence" value="ECO:0007669"/>
    <property type="project" value="UniProtKB-UniRule"/>
</dbReference>
<feature type="transmembrane region" description="Helical" evidence="7">
    <location>
        <begin position="688"/>
        <end position="709"/>
    </location>
</feature>
<gene>
    <name evidence="9" type="ORF">PSU93_09030</name>
</gene>
<evidence type="ECO:0000256" key="4">
    <source>
        <dbReference type="ARBA" id="ARBA00022825"/>
    </source>
</evidence>
<keyword evidence="7" id="KW-0472">Membrane</keyword>
<dbReference type="PROSITE" id="PS00137">
    <property type="entry name" value="SUBTILASE_HIS"/>
    <property type="match status" value="1"/>
</dbReference>
<dbReference type="PROSITE" id="PS00138">
    <property type="entry name" value="SUBTILASE_SER"/>
    <property type="match status" value="1"/>
</dbReference>
<keyword evidence="3 5" id="KW-0378">Hydrolase</keyword>
<evidence type="ECO:0000313" key="10">
    <source>
        <dbReference type="Proteomes" id="UP001160519"/>
    </source>
</evidence>
<evidence type="ECO:0000256" key="6">
    <source>
        <dbReference type="RuleBase" id="RU003355"/>
    </source>
</evidence>
<feature type="active site" description="Charge relay system" evidence="5">
    <location>
        <position position="387"/>
    </location>
</feature>
<dbReference type="InterPro" id="IPR023827">
    <property type="entry name" value="Peptidase_S8_Asp-AS"/>
</dbReference>
<proteinExistence type="inferred from homology"/>
<dbReference type="SUPFAM" id="SSF47781">
    <property type="entry name" value="RuvA domain 2-like"/>
    <property type="match status" value="1"/>
</dbReference>
<dbReference type="PRINTS" id="PR00723">
    <property type="entry name" value="SUBTILISIN"/>
</dbReference>
<dbReference type="Pfam" id="PF00082">
    <property type="entry name" value="Peptidase_S8"/>
    <property type="match status" value="1"/>
</dbReference>
<evidence type="ECO:0000256" key="3">
    <source>
        <dbReference type="ARBA" id="ARBA00022801"/>
    </source>
</evidence>
<keyword evidence="10" id="KW-1185">Reference proteome</keyword>
<evidence type="ECO:0000256" key="5">
    <source>
        <dbReference type="PROSITE-ProRule" id="PRU01240"/>
    </source>
</evidence>
<dbReference type="AlphaFoldDB" id="A0AA43TLL7"/>
<dbReference type="InterPro" id="IPR050131">
    <property type="entry name" value="Peptidase_S8_subtilisin-like"/>
</dbReference>
<feature type="active site" description="Charge relay system" evidence="5">
    <location>
        <position position="344"/>
    </location>
</feature>
<dbReference type="InterPro" id="IPR036852">
    <property type="entry name" value="Peptidase_S8/S53_dom_sf"/>
</dbReference>
<keyword evidence="7" id="KW-0812">Transmembrane</keyword>
<evidence type="ECO:0000259" key="8">
    <source>
        <dbReference type="Pfam" id="PF00082"/>
    </source>
</evidence>
<organism evidence="9 10">
    <name type="scientific">Candidatus Methylobacter titanis</name>
    <dbReference type="NCBI Taxonomy" id="3053457"/>
    <lineage>
        <taxon>Bacteria</taxon>
        <taxon>Pseudomonadati</taxon>
        <taxon>Pseudomonadota</taxon>
        <taxon>Gammaproteobacteria</taxon>
        <taxon>Methylococcales</taxon>
        <taxon>Methylococcaceae</taxon>
        <taxon>Methylobacter</taxon>
    </lineage>
</organism>
<dbReference type="PANTHER" id="PTHR43806">
    <property type="entry name" value="PEPTIDASE S8"/>
    <property type="match status" value="1"/>
</dbReference>
<name>A0AA43TLL7_9GAMM</name>
<keyword evidence="7" id="KW-1133">Transmembrane helix</keyword>
<protein>
    <submittedName>
        <fullName evidence="9">S8 family serine peptidase</fullName>
    </submittedName>
</protein>